<comment type="similarity">
    <text evidence="1">Belongs to the thiamine-monophosphate kinase family.</text>
</comment>
<comment type="caution">
    <text evidence="4">The sequence shown here is derived from an EMBL/GenBank/DDBJ whole genome shotgun (WGS) entry which is preliminary data.</text>
</comment>
<feature type="binding site" evidence="1">
    <location>
        <position position="210"/>
    </location>
    <ligand>
        <name>Mg(2+)</name>
        <dbReference type="ChEBI" id="CHEBI:18420"/>
        <label>3</label>
    </ligand>
</feature>
<proteinExistence type="inferred from homology"/>
<dbReference type="GO" id="GO:0009229">
    <property type="term" value="P:thiamine diphosphate biosynthetic process"/>
    <property type="evidence" value="ECO:0007669"/>
    <property type="project" value="UniProtKB-UniRule"/>
</dbReference>
<feature type="binding site" evidence="1">
    <location>
        <position position="147"/>
    </location>
    <ligand>
        <name>ATP</name>
        <dbReference type="ChEBI" id="CHEBI:30616"/>
    </ligand>
</feature>
<evidence type="ECO:0000313" key="4">
    <source>
        <dbReference type="EMBL" id="HHK67688.1"/>
    </source>
</evidence>
<comment type="miscellaneous">
    <text evidence="1">Reaction mechanism of ThiL seems to utilize a direct, inline transfer of the gamma-phosphate of ATP to TMP rather than a phosphorylated enzyme intermediate.</text>
</comment>
<evidence type="ECO:0000259" key="2">
    <source>
        <dbReference type="Pfam" id="PF00586"/>
    </source>
</evidence>
<comment type="function">
    <text evidence="1">Catalyzes the ATP-dependent phosphorylation of thiamine-monophosphate (TMP) to form thiamine-pyrophosphate (TPP), the active form of vitamin B1.</text>
</comment>
<feature type="binding site" evidence="1">
    <location>
        <position position="76"/>
    </location>
    <ligand>
        <name>Mg(2+)</name>
        <dbReference type="ChEBI" id="CHEBI:18420"/>
        <label>4</label>
    </ligand>
</feature>
<dbReference type="Gene3D" id="3.90.650.10">
    <property type="entry name" value="PurM-like C-terminal domain"/>
    <property type="match status" value="1"/>
</dbReference>
<feature type="binding site" evidence="1">
    <location>
        <position position="316"/>
    </location>
    <ligand>
        <name>substrate</name>
    </ligand>
</feature>
<feature type="binding site" evidence="1">
    <location>
        <position position="33"/>
    </location>
    <ligand>
        <name>Mg(2+)</name>
        <dbReference type="ChEBI" id="CHEBI:18420"/>
        <label>3</label>
    </ligand>
</feature>
<feature type="binding site" evidence="1">
    <location>
        <position position="261"/>
    </location>
    <ligand>
        <name>substrate</name>
    </ligand>
</feature>
<dbReference type="SUPFAM" id="SSF56042">
    <property type="entry name" value="PurM C-terminal domain-like"/>
    <property type="match status" value="1"/>
</dbReference>
<evidence type="ECO:0000259" key="3">
    <source>
        <dbReference type="Pfam" id="PF02769"/>
    </source>
</evidence>
<name>A0A7C5QC91_CALS0</name>
<dbReference type="GO" id="GO:0009228">
    <property type="term" value="P:thiamine biosynthetic process"/>
    <property type="evidence" value="ECO:0007669"/>
    <property type="project" value="UniProtKB-KW"/>
</dbReference>
<reference evidence="4" key="1">
    <citation type="journal article" date="2020" name="mSystems">
        <title>Genome- and Community-Level Interaction Insights into Carbon Utilization and Element Cycling Functions of Hydrothermarchaeota in Hydrothermal Sediment.</title>
        <authorList>
            <person name="Zhou Z."/>
            <person name="Liu Y."/>
            <person name="Xu W."/>
            <person name="Pan J."/>
            <person name="Luo Z.H."/>
            <person name="Li M."/>
        </authorList>
    </citation>
    <scope>NUCLEOTIDE SEQUENCE [LARGE SCALE GENOMIC DNA]</scope>
    <source>
        <strain evidence="4">SpSt-1056</strain>
    </source>
</reference>
<feature type="domain" description="PurM-like N-terminal" evidence="2">
    <location>
        <begin position="31"/>
        <end position="137"/>
    </location>
</feature>
<feature type="domain" description="PurM-like C-terminal" evidence="3">
    <location>
        <begin position="152"/>
        <end position="300"/>
    </location>
</feature>
<feature type="binding site" evidence="1">
    <location>
        <position position="48"/>
    </location>
    <ligand>
        <name>Mg(2+)</name>
        <dbReference type="ChEBI" id="CHEBI:18420"/>
        <label>1</label>
    </ligand>
</feature>
<accession>A0A7C5QC91</accession>
<dbReference type="GO" id="GO:0000287">
    <property type="term" value="F:magnesium ion binding"/>
    <property type="evidence" value="ECO:0007669"/>
    <property type="project" value="UniProtKB-UniRule"/>
</dbReference>
<dbReference type="NCBIfam" id="TIGR01379">
    <property type="entry name" value="thiL"/>
    <property type="match status" value="1"/>
</dbReference>
<feature type="binding site" evidence="1">
    <location>
        <position position="76"/>
    </location>
    <ligand>
        <name>Mg(2+)</name>
        <dbReference type="ChEBI" id="CHEBI:18420"/>
        <label>2</label>
    </ligand>
</feature>
<keyword evidence="1" id="KW-0547">Nucleotide-binding</keyword>
<comment type="catalytic activity">
    <reaction evidence="1">
        <text>thiamine phosphate + ATP = thiamine diphosphate + ADP</text>
        <dbReference type="Rhea" id="RHEA:15913"/>
        <dbReference type="ChEBI" id="CHEBI:30616"/>
        <dbReference type="ChEBI" id="CHEBI:37575"/>
        <dbReference type="ChEBI" id="CHEBI:58937"/>
        <dbReference type="ChEBI" id="CHEBI:456216"/>
        <dbReference type="EC" id="2.7.4.16"/>
    </reaction>
</comment>
<feature type="binding site" evidence="1">
    <location>
        <position position="76"/>
    </location>
    <ligand>
        <name>Mg(2+)</name>
        <dbReference type="ChEBI" id="CHEBI:18420"/>
        <label>3</label>
    </ligand>
</feature>
<evidence type="ECO:0000256" key="1">
    <source>
        <dbReference type="HAMAP-Rule" id="MF_02128"/>
    </source>
</evidence>
<dbReference type="EMBL" id="DRWN01000010">
    <property type="protein sequence ID" value="HHK67688.1"/>
    <property type="molecule type" value="Genomic_DNA"/>
</dbReference>
<dbReference type="PIRSF" id="PIRSF005303">
    <property type="entry name" value="Thiam_monoph_kin"/>
    <property type="match status" value="1"/>
</dbReference>
<dbReference type="PANTHER" id="PTHR30270:SF0">
    <property type="entry name" value="THIAMINE-MONOPHOSPHATE KINASE"/>
    <property type="match status" value="1"/>
</dbReference>
<keyword evidence="1" id="KW-0067">ATP-binding</keyword>
<dbReference type="CDD" id="cd02194">
    <property type="entry name" value="ThiL"/>
    <property type="match status" value="1"/>
</dbReference>
<dbReference type="InterPro" id="IPR036921">
    <property type="entry name" value="PurM-like_N_sf"/>
</dbReference>
<feature type="binding site" evidence="1">
    <location>
        <begin position="123"/>
        <end position="124"/>
    </location>
    <ligand>
        <name>ATP</name>
        <dbReference type="ChEBI" id="CHEBI:30616"/>
    </ligand>
</feature>
<feature type="binding site" evidence="1">
    <location>
        <position position="124"/>
    </location>
    <ligand>
        <name>Mg(2+)</name>
        <dbReference type="ChEBI" id="CHEBI:18420"/>
        <label>1</label>
    </ligand>
</feature>
<organism evidence="4">
    <name type="scientific">Caldiarchaeum subterraneum</name>
    <dbReference type="NCBI Taxonomy" id="311458"/>
    <lineage>
        <taxon>Archaea</taxon>
        <taxon>Nitrososphaerota</taxon>
        <taxon>Candidatus Caldarchaeales</taxon>
        <taxon>Candidatus Caldarchaeaceae</taxon>
        <taxon>Candidatus Caldarchaeum</taxon>
    </lineage>
</organism>
<keyword evidence="1" id="KW-0784">Thiamine biosynthesis</keyword>
<dbReference type="UniPathway" id="UPA00060">
    <property type="reaction ID" value="UER00142"/>
</dbReference>
<protein>
    <recommendedName>
        <fullName evidence="1">Thiamine-monophosphate kinase</fullName>
        <shortName evidence="1">TMP kinase</shortName>
        <shortName evidence="1">Thiamine-phosphate kinase</shortName>
        <ecNumber evidence="1">2.7.4.16</ecNumber>
    </recommendedName>
</protein>
<feature type="binding site" evidence="1">
    <location>
        <position position="212"/>
    </location>
    <ligand>
        <name>ATP</name>
        <dbReference type="ChEBI" id="CHEBI:30616"/>
    </ligand>
</feature>
<dbReference type="InterPro" id="IPR016188">
    <property type="entry name" value="PurM-like_N"/>
</dbReference>
<dbReference type="PANTHER" id="PTHR30270">
    <property type="entry name" value="THIAMINE-MONOPHOSPHATE KINASE"/>
    <property type="match status" value="1"/>
</dbReference>
<dbReference type="AlphaFoldDB" id="A0A7C5QC91"/>
<keyword evidence="1" id="KW-0479">Metal-binding</keyword>
<keyword evidence="1 4" id="KW-0808">Transferase</keyword>
<dbReference type="InterPro" id="IPR010918">
    <property type="entry name" value="PurM-like_C_dom"/>
</dbReference>
<feature type="binding site" evidence="1">
    <location>
        <position position="213"/>
    </location>
    <ligand>
        <name>Mg(2+)</name>
        <dbReference type="ChEBI" id="CHEBI:18420"/>
        <label>5</label>
    </ligand>
</feature>
<dbReference type="Pfam" id="PF02769">
    <property type="entry name" value="AIRS_C"/>
    <property type="match status" value="1"/>
</dbReference>
<dbReference type="HAMAP" id="MF_02128">
    <property type="entry name" value="TMP_kinase"/>
    <property type="match status" value="1"/>
</dbReference>
<dbReference type="GO" id="GO:0005524">
    <property type="term" value="F:ATP binding"/>
    <property type="evidence" value="ECO:0007669"/>
    <property type="project" value="UniProtKB-UniRule"/>
</dbReference>
<sequence>MPQLRELGERFLIKYVLERIGVCDKLVLPGGDDAAAFWFNGLLVTCVDMLVWETDVPPTMSWRQAGWKAVVSAVSDAAAKGARPKYLLVSLALNPSTDFEQFQDLIEGAVEAAQTYNARIIGGDLNEHSLNTASVTVLAHAERVVGRNGARPGDLLATTGLFGKTYAALHAIINQRPAEPDVLESVYRPEARVEEGVALATSGGVSACLDSSDGLAESIYLLSESSGVGFLIDKLPLDSSAEKYCLKNGINPFDAVFYGGEEYELVFTVKRGWEDVVADSLLRTGRRLHVIGRAIEQQTIKFLEDGVERSIERRGWQHFNQTRKLP</sequence>
<dbReference type="SUPFAM" id="SSF55326">
    <property type="entry name" value="PurM N-terminal domain-like"/>
    <property type="match status" value="1"/>
</dbReference>
<keyword evidence="1 4" id="KW-0418">Kinase</keyword>
<comment type="caution">
    <text evidence="1">Lacks conserved residue(s) required for the propagation of feature annotation.</text>
</comment>
<dbReference type="InterPro" id="IPR036676">
    <property type="entry name" value="PurM-like_C_sf"/>
</dbReference>
<dbReference type="InterPro" id="IPR006283">
    <property type="entry name" value="ThiL-like"/>
</dbReference>
<dbReference type="GO" id="GO:0009030">
    <property type="term" value="F:thiamine-phosphate kinase activity"/>
    <property type="evidence" value="ECO:0007669"/>
    <property type="project" value="UniProtKB-UniRule"/>
</dbReference>
<feature type="binding site" evidence="1">
    <location>
        <position position="48"/>
    </location>
    <ligand>
        <name>Mg(2+)</name>
        <dbReference type="ChEBI" id="CHEBI:18420"/>
        <label>2</label>
    </ligand>
</feature>
<keyword evidence="1" id="KW-0460">Magnesium</keyword>
<gene>
    <name evidence="1 4" type="primary">thiL</name>
    <name evidence="4" type="ORF">ENM11_00840</name>
</gene>
<feature type="binding site" evidence="1">
    <location>
        <position position="55"/>
    </location>
    <ligand>
        <name>substrate</name>
    </ligand>
</feature>
<dbReference type="Pfam" id="PF00586">
    <property type="entry name" value="AIRS"/>
    <property type="match status" value="1"/>
</dbReference>
<dbReference type="EC" id="2.7.4.16" evidence="1"/>
<feature type="binding site" evidence="1">
    <location>
        <position position="33"/>
    </location>
    <ligand>
        <name>Mg(2+)</name>
        <dbReference type="ChEBI" id="CHEBI:18420"/>
        <label>4</label>
    </ligand>
</feature>
<dbReference type="Gene3D" id="3.30.1330.10">
    <property type="entry name" value="PurM-like, N-terminal domain"/>
    <property type="match status" value="1"/>
</dbReference>
<comment type="pathway">
    <text evidence="1">Cofactor biosynthesis; thiamine diphosphate biosynthesis; thiamine diphosphate from thiamine phosphate: step 1/1.</text>
</comment>